<dbReference type="PRINTS" id="PR00175">
    <property type="entry name" value="NAALASMPORT"/>
</dbReference>
<dbReference type="NCBIfam" id="TIGR00835">
    <property type="entry name" value="agcS"/>
    <property type="match status" value="1"/>
</dbReference>
<accession>A0ABZ3ET23</accession>
<dbReference type="EMBL" id="CP146256">
    <property type="protein sequence ID" value="XAH72832.1"/>
    <property type="molecule type" value="Genomic_DNA"/>
</dbReference>
<feature type="transmembrane region" description="Helical" evidence="8">
    <location>
        <begin position="189"/>
        <end position="207"/>
    </location>
</feature>
<keyword evidence="7 8" id="KW-0472">Membrane</keyword>
<feature type="transmembrane region" description="Helical" evidence="8">
    <location>
        <begin position="370"/>
        <end position="387"/>
    </location>
</feature>
<organism evidence="9 10">
    <name type="scientific">Kineothrix sedimenti</name>
    <dbReference type="NCBI Taxonomy" id="3123317"/>
    <lineage>
        <taxon>Bacteria</taxon>
        <taxon>Bacillati</taxon>
        <taxon>Bacillota</taxon>
        <taxon>Clostridia</taxon>
        <taxon>Lachnospirales</taxon>
        <taxon>Lachnospiraceae</taxon>
        <taxon>Kineothrix</taxon>
    </lineage>
</organism>
<name>A0ABZ3ET23_9FIRM</name>
<protein>
    <submittedName>
        <fullName evidence="9">Amino acid carrier protein</fullName>
    </submittedName>
</protein>
<evidence type="ECO:0000256" key="4">
    <source>
        <dbReference type="ARBA" id="ARBA00022475"/>
    </source>
</evidence>
<proteinExistence type="inferred from homology"/>
<feature type="transmembrane region" description="Helical" evidence="8">
    <location>
        <begin position="73"/>
        <end position="94"/>
    </location>
</feature>
<feature type="transmembrane region" description="Helical" evidence="8">
    <location>
        <begin position="332"/>
        <end position="350"/>
    </location>
</feature>
<keyword evidence="10" id="KW-1185">Reference proteome</keyword>
<evidence type="ECO:0000313" key="10">
    <source>
        <dbReference type="Proteomes" id="UP001451571"/>
    </source>
</evidence>
<reference evidence="9 10" key="1">
    <citation type="submission" date="2024-02" db="EMBL/GenBank/DDBJ databases">
        <title>Bacterial strain from lacustrine sediment.</title>
        <authorList>
            <person name="Petit C."/>
            <person name="Fadhlaoui K."/>
        </authorList>
    </citation>
    <scope>NUCLEOTIDE SEQUENCE [LARGE SCALE GENOMIC DNA]</scope>
    <source>
        <strain evidence="9 10">IPX-CK</strain>
    </source>
</reference>
<evidence type="ECO:0000256" key="2">
    <source>
        <dbReference type="ARBA" id="ARBA00009261"/>
    </source>
</evidence>
<evidence type="ECO:0000256" key="3">
    <source>
        <dbReference type="ARBA" id="ARBA00022448"/>
    </source>
</evidence>
<keyword evidence="3 8" id="KW-0813">Transport</keyword>
<keyword evidence="8" id="KW-0769">Symport</keyword>
<evidence type="ECO:0000256" key="1">
    <source>
        <dbReference type="ARBA" id="ARBA00004651"/>
    </source>
</evidence>
<feature type="transmembrane region" description="Helical" evidence="8">
    <location>
        <begin position="219"/>
        <end position="238"/>
    </location>
</feature>
<evidence type="ECO:0000313" key="9">
    <source>
        <dbReference type="EMBL" id="XAH72832.1"/>
    </source>
</evidence>
<dbReference type="Proteomes" id="UP001451571">
    <property type="component" value="Chromosome"/>
</dbReference>
<dbReference type="Gene3D" id="1.20.1740.10">
    <property type="entry name" value="Amino acid/polyamine transporter I"/>
    <property type="match status" value="1"/>
</dbReference>
<feature type="transmembrane region" description="Helical" evidence="8">
    <location>
        <begin position="283"/>
        <end position="303"/>
    </location>
</feature>
<keyword evidence="5 8" id="KW-0812">Transmembrane</keyword>
<dbReference type="InterPro" id="IPR001463">
    <property type="entry name" value="Na/Ala_symport"/>
</dbReference>
<feature type="transmembrane region" description="Helical" evidence="8">
    <location>
        <begin position="158"/>
        <end position="177"/>
    </location>
</feature>
<dbReference type="Pfam" id="PF01235">
    <property type="entry name" value="Na_Ala_symp"/>
    <property type="match status" value="1"/>
</dbReference>
<keyword evidence="4 8" id="KW-1003">Cell membrane</keyword>
<evidence type="ECO:0000256" key="8">
    <source>
        <dbReference type="RuleBase" id="RU363064"/>
    </source>
</evidence>
<keyword evidence="6 8" id="KW-1133">Transmembrane helix</keyword>
<dbReference type="RefSeq" id="WP_342756445.1">
    <property type="nucleotide sequence ID" value="NZ_CP146256.1"/>
</dbReference>
<comment type="subcellular location">
    <subcellularLocation>
        <location evidence="1 8">Cell membrane</location>
        <topology evidence="1 8">Multi-pass membrane protein</topology>
    </subcellularLocation>
</comment>
<evidence type="ECO:0000256" key="7">
    <source>
        <dbReference type="ARBA" id="ARBA00023136"/>
    </source>
</evidence>
<evidence type="ECO:0000256" key="6">
    <source>
        <dbReference type="ARBA" id="ARBA00022989"/>
    </source>
</evidence>
<dbReference type="PANTHER" id="PTHR30330:SF3">
    <property type="entry name" value="TRANSCRIPTIONAL REGULATOR, LRP FAMILY"/>
    <property type="match status" value="1"/>
</dbReference>
<gene>
    <name evidence="9" type="ORF">V6984_15135</name>
</gene>
<sequence length="415" mass="44343">MGTHLFFTLKLRIPQRHIGKALRLSISTETRDDSKPSHNLSAFGALATTLAATLGTGNIIGVSTAVALGGPGAIFWCWLTGILGMATSYAECYLSMLFREKDLHQIYIGGPMYVLKNGLHNKYLAKFYAICTIFAAFGVGCTTQANSLTQTTSSTWGLSPHIVGIAAAFVVGLVILGGIRSIGSICMKLVPALGFLYIGSCFVLLFINRDALWDAVLVILEHAFMPNAVLGGVAGYSLKHAARYGIARGLFTNEAGIGTAAIAAASSASESPSRQAYVSMTAVFWDTVVMCMLTGLVIIANMLKHPESLIGVNEAGLADAAFSYLPVGGNTFLSLSLAAFAVTTLIGWSYFGEKAMEFLWGTKSISLYKLLYIVMIYIGAVIPLNVVWECTDLINAMMVLPNVLALFLLKDRISS</sequence>
<evidence type="ECO:0000256" key="5">
    <source>
        <dbReference type="ARBA" id="ARBA00022692"/>
    </source>
</evidence>
<feature type="transmembrane region" description="Helical" evidence="8">
    <location>
        <begin position="40"/>
        <end position="61"/>
    </location>
</feature>
<dbReference type="PANTHER" id="PTHR30330">
    <property type="entry name" value="AGSS FAMILY TRANSPORTER, SODIUM-ALANINE"/>
    <property type="match status" value="1"/>
</dbReference>
<feature type="transmembrane region" description="Helical" evidence="8">
    <location>
        <begin position="393"/>
        <end position="409"/>
    </location>
</feature>
<feature type="transmembrane region" description="Helical" evidence="8">
    <location>
        <begin position="127"/>
        <end position="146"/>
    </location>
</feature>
<comment type="similarity">
    <text evidence="2 8">Belongs to the alanine or glycine:cation symporter (AGCS) (TC 2.A.25) family.</text>
</comment>